<feature type="DNA-binding region" description="OmpR/PhoB-type" evidence="2">
    <location>
        <begin position="11"/>
        <end position="108"/>
    </location>
</feature>
<evidence type="ECO:0000259" key="3">
    <source>
        <dbReference type="PROSITE" id="PS51755"/>
    </source>
</evidence>
<evidence type="ECO:0000313" key="5">
    <source>
        <dbReference type="Proteomes" id="UP000831019"/>
    </source>
</evidence>
<feature type="domain" description="OmpR/PhoB-type" evidence="3">
    <location>
        <begin position="11"/>
        <end position="108"/>
    </location>
</feature>
<reference evidence="5" key="1">
    <citation type="journal article" date="2022" name="Microorganisms">
        <title>Beyond the ABCs#Discovery of Three New Plasmid Types in Rhodobacterales (RepQ, RepY, RepW).</title>
        <authorList>
            <person name="Freese H.M."/>
            <person name="Ringel V."/>
            <person name="Overmann J."/>
            <person name="Petersen J."/>
        </authorList>
    </citation>
    <scope>NUCLEOTIDE SEQUENCE [LARGE SCALE GENOMIC DNA]</scope>
    <source>
        <strain evidence="5">DSM 109990</strain>
    </source>
</reference>
<organism evidence="4 5">
    <name type="scientific">Sulfitobacter dubius</name>
    <dbReference type="NCBI Taxonomy" id="218673"/>
    <lineage>
        <taxon>Bacteria</taxon>
        <taxon>Pseudomonadati</taxon>
        <taxon>Pseudomonadota</taxon>
        <taxon>Alphaproteobacteria</taxon>
        <taxon>Rhodobacterales</taxon>
        <taxon>Roseobacteraceae</taxon>
        <taxon>Sulfitobacter</taxon>
    </lineage>
</organism>
<evidence type="ECO:0000256" key="2">
    <source>
        <dbReference type="PROSITE-ProRule" id="PRU01091"/>
    </source>
</evidence>
<dbReference type="Pfam" id="PF00486">
    <property type="entry name" value="Trans_reg_C"/>
    <property type="match status" value="1"/>
</dbReference>
<dbReference type="CDD" id="cd00383">
    <property type="entry name" value="trans_reg_C"/>
    <property type="match status" value="1"/>
</dbReference>
<keyword evidence="5" id="KW-1185">Reference proteome</keyword>
<dbReference type="EMBL" id="CP085144">
    <property type="protein sequence ID" value="UOA13488.1"/>
    <property type="molecule type" value="Genomic_DNA"/>
</dbReference>
<dbReference type="SMART" id="SM00862">
    <property type="entry name" value="Trans_reg_C"/>
    <property type="match status" value="1"/>
</dbReference>
<dbReference type="RefSeq" id="WP_243262032.1">
    <property type="nucleotide sequence ID" value="NZ_CP085144.1"/>
</dbReference>
<proteinExistence type="predicted"/>
<dbReference type="InterPro" id="IPR036388">
    <property type="entry name" value="WH-like_DNA-bd_sf"/>
</dbReference>
<evidence type="ECO:0000256" key="1">
    <source>
        <dbReference type="ARBA" id="ARBA00023125"/>
    </source>
</evidence>
<dbReference type="InterPro" id="IPR016032">
    <property type="entry name" value="Sig_transdc_resp-reg_C-effctor"/>
</dbReference>
<gene>
    <name evidence="4" type="primary">phoB_1</name>
    <name evidence="4" type="ORF">DSM109990_00272</name>
</gene>
<name>A0ABY3ZG77_9RHOB</name>
<keyword evidence="1 2" id="KW-0238">DNA-binding</keyword>
<dbReference type="PROSITE" id="PS51755">
    <property type="entry name" value="OMPR_PHOB"/>
    <property type="match status" value="1"/>
</dbReference>
<dbReference type="Proteomes" id="UP000831019">
    <property type="component" value="Chromosome"/>
</dbReference>
<sequence length="108" mass="12246">MTWGRALIADELVFEFDDIVLDIECLRVRRAGRLVHLGSTEFVMLVALIETPGKVWTRAALVDRVWGWDARVEARTVDVHVARLRKALCQTDRSYPIRTVHGVGYALG</sequence>
<dbReference type="Gene3D" id="1.10.10.10">
    <property type="entry name" value="Winged helix-like DNA-binding domain superfamily/Winged helix DNA-binding domain"/>
    <property type="match status" value="1"/>
</dbReference>
<dbReference type="InterPro" id="IPR001867">
    <property type="entry name" value="OmpR/PhoB-type_DNA-bd"/>
</dbReference>
<evidence type="ECO:0000313" key="4">
    <source>
        <dbReference type="EMBL" id="UOA13488.1"/>
    </source>
</evidence>
<dbReference type="SUPFAM" id="SSF46894">
    <property type="entry name" value="C-terminal effector domain of the bipartite response regulators"/>
    <property type="match status" value="1"/>
</dbReference>
<accession>A0ABY3ZG77</accession>
<protein>
    <submittedName>
        <fullName evidence="4">Phosphate regulon transcriptional regulatory protein PhoB</fullName>
    </submittedName>
</protein>